<accession>U4KP10</accession>
<feature type="signal peptide" evidence="1">
    <location>
        <begin position="1"/>
        <end position="23"/>
    </location>
</feature>
<dbReference type="InterPro" id="IPR002035">
    <property type="entry name" value="VWF_A"/>
</dbReference>
<dbReference type="SUPFAM" id="SSF53300">
    <property type="entry name" value="vWA-like"/>
    <property type="match status" value="1"/>
</dbReference>
<reference evidence="3 4" key="1">
    <citation type="journal article" date="2013" name="J. Mol. Microbiol. Biotechnol.">
        <title>Analysis of the Complete Genomes of Acholeplasma brassicae , A. palmae and A. laidlawii and Their Comparison to the Obligate Parasites from ' Candidatus Phytoplasma'.</title>
        <authorList>
            <person name="Kube M."/>
            <person name="Siewert C."/>
            <person name="Migdoll A.M."/>
            <person name="Duduk B."/>
            <person name="Holz S."/>
            <person name="Rabus R."/>
            <person name="Seemuller E."/>
            <person name="Mitrovic J."/>
            <person name="Muller I."/>
            <person name="Buttner C."/>
            <person name="Reinhardt R."/>
        </authorList>
    </citation>
    <scope>NUCLEOTIDE SEQUENCE [LARGE SCALE GENOMIC DNA]</scope>
    <source>
        <strain evidence="4">0502</strain>
    </source>
</reference>
<organism evidence="3 4">
    <name type="scientific">Acholeplasma brassicae</name>
    <dbReference type="NCBI Taxonomy" id="61635"/>
    <lineage>
        <taxon>Bacteria</taxon>
        <taxon>Bacillati</taxon>
        <taxon>Mycoplasmatota</taxon>
        <taxon>Mollicutes</taxon>
        <taxon>Acholeplasmatales</taxon>
        <taxon>Acholeplasmataceae</taxon>
        <taxon>Acholeplasma</taxon>
    </lineage>
</organism>
<keyword evidence="1" id="KW-0732">Signal</keyword>
<dbReference type="HOGENOM" id="CLU_019123_3_0_14"/>
<dbReference type="EMBL" id="FO681348">
    <property type="protein sequence ID" value="CCV66157.1"/>
    <property type="molecule type" value="Genomic_DNA"/>
</dbReference>
<keyword evidence="4" id="KW-1185">Reference proteome</keyword>
<dbReference type="InterPro" id="IPR051266">
    <property type="entry name" value="CLCR"/>
</dbReference>
<proteinExistence type="predicted"/>
<dbReference type="Gene3D" id="3.40.50.410">
    <property type="entry name" value="von Willebrand factor, type A domain"/>
    <property type="match status" value="1"/>
</dbReference>
<dbReference type="Pfam" id="PF00092">
    <property type="entry name" value="VWA"/>
    <property type="match status" value="1"/>
</dbReference>
<dbReference type="PROSITE" id="PS51257">
    <property type="entry name" value="PROKAR_LIPOPROTEIN"/>
    <property type="match status" value="1"/>
</dbReference>
<evidence type="ECO:0000313" key="3">
    <source>
        <dbReference type="EMBL" id="CCV66157.1"/>
    </source>
</evidence>
<dbReference type="PANTHER" id="PTHR10579">
    <property type="entry name" value="CALCIUM-ACTIVATED CHLORIDE CHANNEL REGULATOR"/>
    <property type="match status" value="1"/>
</dbReference>
<dbReference type="PANTHER" id="PTHR10579:SF43">
    <property type="entry name" value="ZINC FINGER (C3HC4-TYPE RING FINGER) FAMILY PROTEIN"/>
    <property type="match status" value="1"/>
</dbReference>
<sequence>MKKQIMLCLALLSLMLLSGCSGYQNGFMDYGPKDRGEYIESETYDEIIENDYIRTSDMPVSTFSTDVDTASYSNIRRLLNEGVLPSKNAVRIEEMINYFSYEFEGPSDDEDLRIYKEIGEAPWNKDHQLLMVGLKTTPLTFNQTVAMNLVFLIDVSGSMSSYDKLPLLKEALKTLVENLRDKDKLSIVVYAGSAGVVLEGGDISDVSAINNAIDRLEAGGSTAGGQGIELAYKVAKRQFIVGGNNRIIIASDGDFNVGISNPDELKELVSKEKDSGVFLSVLGFGTGNYRDDMMESIAQNGNGVYYYIDTIKEAEKVLVYELGATMNTVAKDVKIQIEFNPSLIKGYRLIGYENRRLNNEDFNDDDKDAGDLGSGHVVVAFYELVPISSQTNITEKSFDETLELKYDGTNYEHEISTISLRYKHKDSDVSLKIESIVTSEDQKSNNTKDFLFATSVVEFGLLLRNSAYKGTASYDAVIARAENALSSDPFGYQKEFIELVQQAKRLSLRD</sequence>
<dbReference type="OrthoDB" id="9805121at2"/>
<protein>
    <recommendedName>
        <fullName evidence="2">VWFA domain-containing protein</fullName>
    </recommendedName>
</protein>
<dbReference type="InterPro" id="IPR021908">
    <property type="entry name" value="YfbK_C"/>
</dbReference>
<dbReference type="SMART" id="SM00327">
    <property type="entry name" value="VWA"/>
    <property type="match status" value="1"/>
</dbReference>
<dbReference type="Pfam" id="PF12034">
    <property type="entry name" value="YfbK_C"/>
    <property type="match status" value="1"/>
</dbReference>
<feature type="chain" id="PRO_5004651490" description="VWFA domain-containing protein" evidence="1">
    <location>
        <begin position="24"/>
        <end position="510"/>
    </location>
</feature>
<dbReference type="PROSITE" id="PS50234">
    <property type="entry name" value="VWFA"/>
    <property type="match status" value="1"/>
</dbReference>
<feature type="domain" description="VWFA" evidence="2">
    <location>
        <begin position="148"/>
        <end position="329"/>
    </location>
</feature>
<dbReference type="STRING" id="61635.BN85311360"/>
<dbReference type="AlphaFoldDB" id="U4KP10"/>
<evidence type="ECO:0000313" key="4">
    <source>
        <dbReference type="Proteomes" id="UP000032737"/>
    </source>
</evidence>
<dbReference type="RefSeq" id="WP_030005017.1">
    <property type="nucleotide sequence ID" value="NC_022549.1"/>
</dbReference>
<gene>
    <name evidence="3" type="ORF">BN85311360</name>
</gene>
<name>U4KP10_9MOLU</name>
<dbReference type="Proteomes" id="UP000032737">
    <property type="component" value="Chromosome"/>
</dbReference>
<evidence type="ECO:0000259" key="2">
    <source>
        <dbReference type="PROSITE" id="PS50234"/>
    </source>
</evidence>
<dbReference type="CDD" id="cd01465">
    <property type="entry name" value="vWA_subgroup"/>
    <property type="match status" value="1"/>
</dbReference>
<dbReference type="InterPro" id="IPR022156">
    <property type="entry name" value="Uncharacterised_YfbK_N"/>
</dbReference>
<dbReference type="Pfam" id="PF12450">
    <property type="entry name" value="vWF_A"/>
    <property type="match status" value="1"/>
</dbReference>
<dbReference type="KEGG" id="abra:BN85311360"/>
<dbReference type="InterPro" id="IPR036465">
    <property type="entry name" value="vWFA_dom_sf"/>
</dbReference>
<evidence type="ECO:0000256" key="1">
    <source>
        <dbReference type="SAM" id="SignalP"/>
    </source>
</evidence>